<dbReference type="InterPro" id="IPR018076">
    <property type="entry name" value="T2SS_GspF_dom"/>
</dbReference>
<accession>A0A0Q0YXY2</accession>
<organism evidence="8 9">
    <name type="scientific">Corynebacterium lowii</name>
    <dbReference type="NCBI Taxonomy" id="1544413"/>
    <lineage>
        <taxon>Bacteria</taxon>
        <taxon>Bacillati</taxon>
        <taxon>Actinomycetota</taxon>
        <taxon>Actinomycetes</taxon>
        <taxon>Mycobacteriales</taxon>
        <taxon>Corynebacteriaceae</taxon>
        <taxon>Corynebacterium</taxon>
    </lineage>
</organism>
<feature type="transmembrane region" description="Helical" evidence="6">
    <location>
        <begin position="38"/>
        <end position="71"/>
    </location>
</feature>
<protein>
    <recommendedName>
        <fullName evidence="7">Type II secretion system protein GspF domain-containing protein</fullName>
    </recommendedName>
</protein>
<gene>
    <name evidence="8" type="ORF">Clow_00285</name>
</gene>
<dbReference type="PANTHER" id="PTHR35007">
    <property type="entry name" value="INTEGRAL MEMBRANE PROTEIN-RELATED"/>
    <property type="match status" value="1"/>
</dbReference>
<keyword evidence="9" id="KW-1185">Reference proteome</keyword>
<evidence type="ECO:0000313" key="8">
    <source>
        <dbReference type="EMBL" id="KQB87231.1"/>
    </source>
</evidence>
<dbReference type="PATRIC" id="fig|1544413.3.peg.287"/>
<comment type="caution">
    <text evidence="8">The sequence shown here is derived from an EMBL/GenBank/DDBJ whole genome shotgun (WGS) entry which is preliminary data.</text>
</comment>
<sequence length="254" mass="26529">MVSLVGCVAGACACFPPRPLQRIREIAARPRSRAQGWICAGALIACVLALVSSLSVVIAVGIAVATGWRIVLSLRARQRNERQQQGFAAVLGRIVQQLRSGADPTVALNNAVRHGEEVDASVLQGLHDMAAGINPPESSGTIPQLGTVANLWEAARRHGVPLAPLLSQVQATLERERRHRAAVRARLMGPQSTALVLTLLPLAGMGLGTAMGAQPLSFLLGGGLGGIVLMVGTGLVSAGVLWTHLLIERAGGRR</sequence>
<feature type="transmembrane region" description="Helical" evidence="6">
    <location>
        <begin position="194"/>
        <end position="213"/>
    </location>
</feature>
<evidence type="ECO:0000256" key="2">
    <source>
        <dbReference type="ARBA" id="ARBA00022475"/>
    </source>
</evidence>
<dbReference type="PANTHER" id="PTHR35007:SF4">
    <property type="entry name" value="CONSERVED TRANSMEMBRANE PROTEIN-RELATED"/>
    <property type="match status" value="1"/>
</dbReference>
<comment type="subcellular location">
    <subcellularLocation>
        <location evidence="1">Cell membrane</location>
        <topology evidence="1">Multi-pass membrane protein</topology>
    </subcellularLocation>
</comment>
<keyword evidence="5 6" id="KW-0472">Membrane</keyword>
<evidence type="ECO:0000256" key="3">
    <source>
        <dbReference type="ARBA" id="ARBA00022692"/>
    </source>
</evidence>
<name>A0A0Q0YXY2_9CORY</name>
<dbReference type="GO" id="GO:0005886">
    <property type="term" value="C:plasma membrane"/>
    <property type="evidence" value="ECO:0007669"/>
    <property type="project" value="UniProtKB-SubCell"/>
</dbReference>
<feature type="transmembrane region" description="Helical" evidence="6">
    <location>
        <begin position="219"/>
        <end position="247"/>
    </location>
</feature>
<evidence type="ECO:0000259" key="7">
    <source>
        <dbReference type="Pfam" id="PF00482"/>
    </source>
</evidence>
<keyword evidence="4 6" id="KW-1133">Transmembrane helix</keyword>
<keyword evidence="3 6" id="KW-0812">Transmembrane</keyword>
<dbReference type="EMBL" id="LKEV01000001">
    <property type="protein sequence ID" value="KQB87231.1"/>
    <property type="molecule type" value="Genomic_DNA"/>
</dbReference>
<evidence type="ECO:0000256" key="5">
    <source>
        <dbReference type="ARBA" id="ARBA00023136"/>
    </source>
</evidence>
<dbReference type="AlphaFoldDB" id="A0A0Q0YXY2"/>
<feature type="domain" description="Type II secretion system protein GspF" evidence="7">
    <location>
        <begin position="90"/>
        <end position="206"/>
    </location>
</feature>
<keyword evidence="2" id="KW-1003">Cell membrane</keyword>
<reference evidence="8 9" key="1">
    <citation type="submission" date="2015-10" db="EMBL/GenBank/DDBJ databases">
        <title>Corynebacteirum lowii and Corynebacterium oculi species nova, derived from human clinical disease and and emended description of Corynebacterium mastiditis.</title>
        <authorList>
            <person name="Bernard K."/>
            <person name="Pacheco A.L."/>
            <person name="Mcdougall C."/>
            <person name="Burtx T."/>
            <person name="Weibe D."/>
            <person name="Tyler S."/>
            <person name="Olson A.B."/>
            <person name="Cnockaert M."/>
            <person name="Eguchi H."/>
            <person name="Kuwahara T."/>
            <person name="Nakayama-Imaohji H."/>
            <person name="Boudewijins M."/>
            <person name="Van Hoecke F."/>
            <person name="Bernier A.-M."/>
            <person name="Vandamme P."/>
        </authorList>
    </citation>
    <scope>NUCLEOTIDE SEQUENCE [LARGE SCALE GENOMIC DNA]</scope>
    <source>
        <strain evidence="8 9">NML 130206</strain>
    </source>
</reference>
<dbReference type="Proteomes" id="UP000050488">
    <property type="component" value="Unassembled WGS sequence"/>
</dbReference>
<evidence type="ECO:0000256" key="1">
    <source>
        <dbReference type="ARBA" id="ARBA00004651"/>
    </source>
</evidence>
<evidence type="ECO:0000256" key="6">
    <source>
        <dbReference type="SAM" id="Phobius"/>
    </source>
</evidence>
<dbReference type="Pfam" id="PF00482">
    <property type="entry name" value="T2SSF"/>
    <property type="match status" value="1"/>
</dbReference>
<proteinExistence type="predicted"/>
<evidence type="ECO:0000256" key="4">
    <source>
        <dbReference type="ARBA" id="ARBA00022989"/>
    </source>
</evidence>
<dbReference type="STRING" id="1544413.Clow_00285"/>
<evidence type="ECO:0000313" key="9">
    <source>
        <dbReference type="Proteomes" id="UP000050488"/>
    </source>
</evidence>